<reference evidence="1" key="1">
    <citation type="submission" date="2020-07" db="EMBL/GenBank/DDBJ databases">
        <title>Acinetobacter junii strain YR7 chromosome and plasmid pNDM-YR7.</title>
        <authorList>
            <person name="Tang B."/>
        </authorList>
    </citation>
    <scope>NUCLEOTIDE SEQUENCE</scope>
    <source>
        <strain evidence="1">YR7</strain>
    </source>
</reference>
<evidence type="ECO:0000313" key="1">
    <source>
        <dbReference type="EMBL" id="QUY37629.1"/>
    </source>
</evidence>
<dbReference type="Proteomes" id="UP000679388">
    <property type="component" value="Chromosome"/>
</dbReference>
<proteinExistence type="predicted"/>
<name>A0AAX1MJR0_ACIJU</name>
<sequence length="319" mass="36861">MTFDFNFDFAEIDRSSQQKPLNPQEQKVLNLLKSLLQHPDNDQIFLLENLSQQLEQEFLPWLVMLGEQSTIQADYQQILDLIQSYQWKICHPNLAHCTPLTLGTLSQPVLEQLFNALQIHTCLLEWQTLLELCKHVPSVIGFQQHFSLTAINSFHTRIPLQVEDLTCLTKMLIGENNIKVDLASLITLEIGLPTWFWKNAVLLQQITQPASVLSDQQLQKKLQQTDIQTTPQHPSHAALKQLFKRTQSHAQQHLEQMKQQLSLLTQTLLEEDKFSAAEQKMIAELQANTRKETSQLQQHIKQFEQFTQNIENNLQALSV</sequence>
<protein>
    <submittedName>
        <fullName evidence="1">Uncharacterized protein</fullName>
    </submittedName>
</protein>
<organism evidence="1 2">
    <name type="scientific">Acinetobacter junii</name>
    <dbReference type="NCBI Taxonomy" id="40215"/>
    <lineage>
        <taxon>Bacteria</taxon>
        <taxon>Pseudomonadati</taxon>
        <taxon>Pseudomonadota</taxon>
        <taxon>Gammaproteobacteria</taxon>
        <taxon>Moraxellales</taxon>
        <taxon>Moraxellaceae</taxon>
        <taxon>Acinetobacter</taxon>
    </lineage>
</organism>
<accession>A0AAX1MJR0</accession>
<evidence type="ECO:0000313" key="2">
    <source>
        <dbReference type="Proteomes" id="UP000679388"/>
    </source>
</evidence>
<dbReference type="EMBL" id="CP059558">
    <property type="protein sequence ID" value="QUY37629.1"/>
    <property type="molecule type" value="Genomic_DNA"/>
</dbReference>
<dbReference type="AlphaFoldDB" id="A0AAX1MJR0"/>
<gene>
    <name evidence="1" type="ORF">H2677_05495</name>
</gene>
<dbReference type="GeneID" id="70091962"/>
<dbReference type="RefSeq" id="WP_212639317.1">
    <property type="nucleotide sequence ID" value="NZ_CP059558.1"/>
</dbReference>